<gene>
    <name evidence="1" type="ORF">MENTE1834_LOCUS20574</name>
</gene>
<evidence type="ECO:0000313" key="2">
    <source>
        <dbReference type="Proteomes" id="UP001497535"/>
    </source>
</evidence>
<reference evidence="1" key="1">
    <citation type="submission" date="2023-11" db="EMBL/GenBank/DDBJ databases">
        <authorList>
            <person name="Poullet M."/>
        </authorList>
    </citation>
    <scope>NUCLEOTIDE SEQUENCE</scope>
    <source>
        <strain evidence="1">E1834</strain>
    </source>
</reference>
<dbReference type="EMBL" id="CAVMJV010000024">
    <property type="protein sequence ID" value="CAK5073882.1"/>
    <property type="molecule type" value="Genomic_DNA"/>
</dbReference>
<dbReference type="Proteomes" id="UP001497535">
    <property type="component" value="Unassembled WGS sequence"/>
</dbReference>
<keyword evidence="2" id="KW-1185">Reference proteome</keyword>
<sequence>MHSRNAEIRKSVTITFIAVNIILLVSVVGVLCWYCFCRKEENNEVKK</sequence>
<proteinExistence type="predicted"/>
<protein>
    <submittedName>
        <fullName evidence="1">Uncharacterized protein</fullName>
    </submittedName>
</protein>
<name>A0ACB0Z5X5_MELEN</name>
<evidence type="ECO:0000313" key="1">
    <source>
        <dbReference type="EMBL" id="CAK5073882.1"/>
    </source>
</evidence>
<comment type="caution">
    <text evidence="1">The sequence shown here is derived from an EMBL/GenBank/DDBJ whole genome shotgun (WGS) entry which is preliminary data.</text>
</comment>
<organism evidence="1 2">
    <name type="scientific">Meloidogyne enterolobii</name>
    <name type="common">Root-knot nematode worm</name>
    <name type="synonym">Meloidogyne mayaguensis</name>
    <dbReference type="NCBI Taxonomy" id="390850"/>
    <lineage>
        <taxon>Eukaryota</taxon>
        <taxon>Metazoa</taxon>
        <taxon>Ecdysozoa</taxon>
        <taxon>Nematoda</taxon>
        <taxon>Chromadorea</taxon>
        <taxon>Rhabditida</taxon>
        <taxon>Tylenchina</taxon>
        <taxon>Tylenchomorpha</taxon>
        <taxon>Tylenchoidea</taxon>
        <taxon>Meloidogynidae</taxon>
        <taxon>Meloidogyninae</taxon>
        <taxon>Meloidogyne</taxon>
    </lineage>
</organism>
<accession>A0ACB0Z5X5</accession>